<evidence type="ECO:0000313" key="5">
    <source>
        <dbReference type="Proteomes" id="UP000801428"/>
    </source>
</evidence>
<evidence type="ECO:0000313" key="4">
    <source>
        <dbReference type="EMBL" id="KAF2995511.1"/>
    </source>
</evidence>
<accession>A0A9P4W4G6</accession>
<feature type="compositionally biased region" description="Acidic residues" evidence="2">
    <location>
        <begin position="275"/>
        <end position="290"/>
    </location>
</feature>
<dbReference type="GO" id="GO:0005737">
    <property type="term" value="C:cytoplasm"/>
    <property type="evidence" value="ECO:0007669"/>
    <property type="project" value="TreeGrafter"/>
</dbReference>
<name>A0A9P4W4G6_CURKU</name>
<proteinExistence type="inferred from homology"/>
<feature type="compositionally biased region" description="Basic and acidic residues" evidence="2">
    <location>
        <begin position="155"/>
        <end position="177"/>
    </location>
</feature>
<feature type="compositionally biased region" description="Basic and acidic residues" evidence="2">
    <location>
        <begin position="76"/>
        <end position="86"/>
    </location>
</feature>
<feature type="region of interest" description="Disordered" evidence="2">
    <location>
        <begin position="270"/>
        <end position="350"/>
    </location>
</feature>
<dbReference type="Proteomes" id="UP000801428">
    <property type="component" value="Unassembled WGS sequence"/>
</dbReference>
<feature type="compositionally biased region" description="Low complexity" evidence="2">
    <location>
        <begin position="134"/>
        <end position="154"/>
    </location>
</feature>
<sequence length="369" mass="40694">MSQRAPQTLSVKRKRTEAPVDSLIFDNNNDRDNADTRDNSVKRQRSTADIFFRRLTKPGDTANTTPPDSSASTPTTERRFHLDPISRAKSKHVFIERRAATEPSTPNLGPSPLSTHQATPSAVPSARPRKRPGTRAASSAHTTTPSTTSSTHRSQPSEHDVRELEALSHRVEHEEKAPTTNPISPSKYKPRAPSLRFADREPLKAAALASRDGLGTDPDAMDLDNEGDYVIDTYVLEPLLPDSLGNLPTSTGSVGYLVLSATDEEEWWATGANAEDSDKEFDTDDDDSNAEEYYANDYPEDELSDDDEFGRDPYKRAHRRGSSDEEFDAADSGDDDGVRSGEDEDDVHYRMTVPKAKRAVGYWGMNGGV</sequence>
<feature type="compositionally biased region" description="Low complexity" evidence="2">
    <location>
        <begin position="61"/>
        <end position="75"/>
    </location>
</feature>
<dbReference type="OrthoDB" id="6255506at2759"/>
<feature type="compositionally biased region" description="Acidic residues" evidence="2">
    <location>
        <begin position="298"/>
        <end position="309"/>
    </location>
</feature>
<evidence type="ECO:0000256" key="2">
    <source>
        <dbReference type="SAM" id="MobiDB-lite"/>
    </source>
</evidence>
<evidence type="ECO:0000259" key="3">
    <source>
        <dbReference type="Pfam" id="PF08574"/>
    </source>
</evidence>
<keyword evidence="5" id="KW-1185">Reference proteome</keyword>
<dbReference type="Pfam" id="PF08574">
    <property type="entry name" value="Iwr1"/>
    <property type="match status" value="1"/>
</dbReference>
<dbReference type="EMBL" id="SWKU01000032">
    <property type="protein sequence ID" value="KAF2995511.1"/>
    <property type="molecule type" value="Genomic_DNA"/>
</dbReference>
<dbReference type="InterPro" id="IPR013883">
    <property type="entry name" value="TF_Iwr1_dom"/>
</dbReference>
<reference evidence="4" key="1">
    <citation type="submission" date="2019-04" db="EMBL/GenBank/DDBJ databases">
        <title>Sequencing of skin fungus with MAO and IRED activity.</title>
        <authorList>
            <person name="Marsaioli A.J."/>
            <person name="Bonatto J.M.C."/>
            <person name="Reis Junior O."/>
        </authorList>
    </citation>
    <scope>NUCLEOTIDE SEQUENCE</scope>
    <source>
        <strain evidence="4">30M1</strain>
    </source>
</reference>
<feature type="compositionally biased region" description="Polar residues" evidence="2">
    <location>
        <begin position="1"/>
        <end position="10"/>
    </location>
</feature>
<protein>
    <recommendedName>
        <fullName evidence="3">Transcription factor Iwr1 domain-containing protein</fullName>
    </recommendedName>
</protein>
<feature type="domain" description="Transcription factor Iwr1" evidence="3">
    <location>
        <begin position="227"/>
        <end position="302"/>
    </location>
</feature>
<dbReference type="AlphaFoldDB" id="A0A9P4W4G6"/>
<feature type="compositionally biased region" description="Basic and acidic residues" evidence="2">
    <location>
        <begin position="28"/>
        <end position="41"/>
    </location>
</feature>
<organism evidence="4 5">
    <name type="scientific">Curvularia kusanoi</name>
    <name type="common">Cochliobolus kusanoi</name>
    <dbReference type="NCBI Taxonomy" id="90978"/>
    <lineage>
        <taxon>Eukaryota</taxon>
        <taxon>Fungi</taxon>
        <taxon>Dikarya</taxon>
        <taxon>Ascomycota</taxon>
        <taxon>Pezizomycotina</taxon>
        <taxon>Dothideomycetes</taxon>
        <taxon>Pleosporomycetidae</taxon>
        <taxon>Pleosporales</taxon>
        <taxon>Pleosporineae</taxon>
        <taxon>Pleosporaceae</taxon>
        <taxon>Curvularia</taxon>
    </lineage>
</organism>
<feature type="compositionally biased region" description="Polar residues" evidence="2">
    <location>
        <begin position="102"/>
        <end position="122"/>
    </location>
</feature>
<comment type="caution">
    <text evidence="4">The sequence shown here is derived from an EMBL/GenBank/DDBJ whole genome shotgun (WGS) entry which is preliminary data.</text>
</comment>
<evidence type="ECO:0000256" key="1">
    <source>
        <dbReference type="ARBA" id="ARBA00010218"/>
    </source>
</evidence>
<comment type="similarity">
    <text evidence="1">Belongs to the IWR1/SLC7A6OS family.</text>
</comment>
<dbReference type="GO" id="GO:0006606">
    <property type="term" value="P:protein import into nucleus"/>
    <property type="evidence" value="ECO:0007669"/>
    <property type="project" value="InterPro"/>
</dbReference>
<feature type="compositionally biased region" description="Acidic residues" evidence="2">
    <location>
        <begin position="324"/>
        <end position="335"/>
    </location>
</feature>
<gene>
    <name evidence="4" type="ORF">E8E13_001200</name>
</gene>
<dbReference type="PANTHER" id="PTHR28063">
    <property type="entry name" value="RNA POLYMERASE II NUCLEAR LOCALIZATION PROTEIN IWR1"/>
    <property type="match status" value="1"/>
</dbReference>
<dbReference type="PANTHER" id="PTHR28063:SF1">
    <property type="entry name" value="RNA POLYMERASE II NUCLEAR LOCALIZATION PROTEIN IWR1"/>
    <property type="match status" value="1"/>
</dbReference>
<dbReference type="InterPro" id="IPR040150">
    <property type="entry name" value="Iwr1"/>
</dbReference>
<feature type="region of interest" description="Disordered" evidence="2">
    <location>
        <begin position="1"/>
        <end position="192"/>
    </location>
</feature>